<dbReference type="PANTHER" id="PTHR43283:SF3">
    <property type="entry name" value="BETA-LACTAMASE FAMILY PROTEIN (AFU_ORTHOLOGUE AFUA_5G07500)"/>
    <property type="match status" value="1"/>
</dbReference>
<dbReference type="RefSeq" id="WP_150416704.1">
    <property type="nucleotide sequence ID" value="NZ_VYQF01000010.1"/>
</dbReference>
<organism evidence="2 3">
    <name type="scientific">Ginsengibacter hankyongi</name>
    <dbReference type="NCBI Taxonomy" id="2607284"/>
    <lineage>
        <taxon>Bacteria</taxon>
        <taxon>Pseudomonadati</taxon>
        <taxon>Bacteroidota</taxon>
        <taxon>Chitinophagia</taxon>
        <taxon>Chitinophagales</taxon>
        <taxon>Chitinophagaceae</taxon>
        <taxon>Ginsengibacter</taxon>
    </lineage>
</organism>
<dbReference type="Pfam" id="PF00144">
    <property type="entry name" value="Beta-lactamase"/>
    <property type="match status" value="1"/>
</dbReference>
<dbReference type="EMBL" id="VYQF01000010">
    <property type="protein sequence ID" value="KAA9035877.1"/>
    <property type="molecule type" value="Genomic_DNA"/>
</dbReference>
<dbReference type="AlphaFoldDB" id="A0A5J5IEX2"/>
<name>A0A5J5IEX2_9BACT</name>
<evidence type="ECO:0000313" key="2">
    <source>
        <dbReference type="EMBL" id="KAA9035877.1"/>
    </source>
</evidence>
<evidence type="ECO:0000313" key="3">
    <source>
        <dbReference type="Proteomes" id="UP000326903"/>
    </source>
</evidence>
<dbReference type="InterPro" id="IPR001466">
    <property type="entry name" value="Beta-lactam-related"/>
</dbReference>
<protein>
    <submittedName>
        <fullName evidence="2">Beta-lactamase family protein</fullName>
    </submittedName>
</protein>
<feature type="domain" description="Beta-lactamase-related" evidence="1">
    <location>
        <begin position="45"/>
        <end position="411"/>
    </location>
</feature>
<dbReference type="PANTHER" id="PTHR43283">
    <property type="entry name" value="BETA-LACTAMASE-RELATED"/>
    <property type="match status" value="1"/>
</dbReference>
<proteinExistence type="predicted"/>
<accession>A0A5J5IEX2</accession>
<comment type="caution">
    <text evidence="2">The sequence shown here is derived from an EMBL/GenBank/DDBJ whole genome shotgun (WGS) entry which is preliminary data.</text>
</comment>
<dbReference type="Gene3D" id="3.40.710.10">
    <property type="entry name" value="DD-peptidase/beta-lactamase superfamily"/>
    <property type="match status" value="1"/>
</dbReference>
<sequence length="424" mass="47708">MGKFLFQPYVFFAFIIFFPLLLQAQVIQNNTKNNTVDYYKLARIDGLVNDYIAKNWLTGAVTIVIKDNQVVQYKGYGYADVATKKPMKNDAIFRIMSQTKAITSVGLMILYEQGKLLLDEPISDFIPEFAHPVVLDKFNEADTTYTTVPAKREITFRDLLTHTSGLDYTDIGSSKVMAIYTKNHIPSGLGYFDANLLDRMKALGKLPLSFQPGEKWQYGLNADLLGCLIEVISGTNLQDFLTKNIFEPLGMKDTYFNVPASKAGRLATVYTEDSLHHIIKWSHTFRQIDPDYPIMNKHYFSGGAGLSSTAFDYAVFMQMLLNGGIYNGHRILSKRTVEMMTSGQLKPGLFGDDNFGLGFDITSEKSAARGPRYAGSFSWGGYYGTTYWADPKAHLVCLFMTQQNPNSHGDVERKFESLVYSSLK</sequence>
<reference evidence="2 3" key="1">
    <citation type="submission" date="2019-09" db="EMBL/GenBank/DDBJ databases">
        <title>Draft genome sequence of Ginsengibacter sp. BR5-29.</title>
        <authorList>
            <person name="Im W.-T."/>
        </authorList>
    </citation>
    <scope>NUCLEOTIDE SEQUENCE [LARGE SCALE GENOMIC DNA]</scope>
    <source>
        <strain evidence="2 3">BR5-29</strain>
    </source>
</reference>
<dbReference type="Proteomes" id="UP000326903">
    <property type="component" value="Unassembled WGS sequence"/>
</dbReference>
<keyword evidence="3" id="KW-1185">Reference proteome</keyword>
<dbReference type="InterPro" id="IPR012338">
    <property type="entry name" value="Beta-lactam/transpept-like"/>
</dbReference>
<dbReference type="InterPro" id="IPR050789">
    <property type="entry name" value="Diverse_Enzym_Activities"/>
</dbReference>
<gene>
    <name evidence="2" type="ORF">FW778_20200</name>
</gene>
<evidence type="ECO:0000259" key="1">
    <source>
        <dbReference type="Pfam" id="PF00144"/>
    </source>
</evidence>
<dbReference type="SUPFAM" id="SSF56601">
    <property type="entry name" value="beta-lactamase/transpeptidase-like"/>
    <property type="match status" value="1"/>
</dbReference>